<dbReference type="AlphaFoldDB" id="A0A1W1D5K3"/>
<proteinExistence type="predicted"/>
<organism evidence="1">
    <name type="scientific">hydrothermal vent metagenome</name>
    <dbReference type="NCBI Taxonomy" id="652676"/>
    <lineage>
        <taxon>unclassified sequences</taxon>
        <taxon>metagenomes</taxon>
        <taxon>ecological metagenomes</taxon>
    </lineage>
</organism>
<accession>A0A1W1D5K3</accession>
<reference evidence="1" key="1">
    <citation type="submission" date="2016-10" db="EMBL/GenBank/DDBJ databases">
        <authorList>
            <person name="de Groot N.N."/>
        </authorList>
    </citation>
    <scope>NUCLEOTIDE SEQUENCE</scope>
</reference>
<protein>
    <submittedName>
        <fullName evidence="1">Uncharacterized protein</fullName>
    </submittedName>
</protein>
<sequence length="253" mass="29568">MQFFLLFILLFSSLYASSIQGINTPFPIQQQNFLFQKIQNNTPKKSDASIYQLHKGWNYLVAPYNGVDVITTFDKNKDIEIVALYEKQSKKWALYTAKHKYPKGVLFLKDIEPNVAFFVFATQKTELRTQPIFVTASCMKPLNTQKYNILIDSGNDKKITLNQKKDIGIKSRYISEYRLGLYSDTRVMLIYPKIQTYSKKLEKYGPAVPKVALEFTKEYEKKTFYIFDYRTRKCYKGIFPSKNTPPAPFLKEI</sequence>
<dbReference type="EMBL" id="FPHP01000048">
    <property type="protein sequence ID" value="SFV75868.1"/>
    <property type="molecule type" value="Genomic_DNA"/>
</dbReference>
<gene>
    <name evidence="1" type="ORF">MNB_SM-3-798</name>
</gene>
<evidence type="ECO:0000313" key="1">
    <source>
        <dbReference type="EMBL" id="SFV75868.1"/>
    </source>
</evidence>
<name>A0A1W1D5K3_9ZZZZ</name>